<evidence type="ECO:0000313" key="3">
    <source>
        <dbReference type="Proteomes" id="UP000479526"/>
    </source>
</evidence>
<gene>
    <name evidence="2" type="ORF">GT755_10970</name>
</gene>
<dbReference type="Proteomes" id="UP000479526">
    <property type="component" value="Unassembled WGS sequence"/>
</dbReference>
<organism evidence="2 3">
    <name type="scientific">Herbidospora solisilvae</name>
    <dbReference type="NCBI Taxonomy" id="2696284"/>
    <lineage>
        <taxon>Bacteria</taxon>
        <taxon>Bacillati</taxon>
        <taxon>Actinomycetota</taxon>
        <taxon>Actinomycetes</taxon>
        <taxon>Streptosporangiales</taxon>
        <taxon>Streptosporangiaceae</taxon>
        <taxon>Herbidospora</taxon>
    </lineage>
</organism>
<sequence length="184" mass="20698">MDTQQIDVVTFLKHQHEEIKALFAEVESAQGDAREEAFRRLVHLLAVHETAEEELVHPYARKVVGDGSMVVDQRLEEENEAKQALSDLEEMGTDNPDFLKHLDALRTDVIAHAEAEERFEFPQLQTEGDPDRLRQMTAGVKAAQKTAPTHPHPGVESAKKNMLLGAPAALMDRARDAIRKIMHH</sequence>
<dbReference type="AlphaFoldDB" id="A0A7C9JBA1"/>
<feature type="domain" description="Hemerythrin-like" evidence="1">
    <location>
        <begin position="8"/>
        <end position="123"/>
    </location>
</feature>
<evidence type="ECO:0000313" key="2">
    <source>
        <dbReference type="EMBL" id="NAS22204.1"/>
    </source>
</evidence>
<evidence type="ECO:0000259" key="1">
    <source>
        <dbReference type="Pfam" id="PF01814"/>
    </source>
</evidence>
<proteinExistence type="predicted"/>
<reference evidence="2 3" key="1">
    <citation type="submission" date="2020-01" db="EMBL/GenBank/DDBJ databases">
        <title>Herbidospora sp. NEAU-GS84 nov., a novel actinomycete isolated from soil.</title>
        <authorList>
            <person name="Han L."/>
        </authorList>
    </citation>
    <scope>NUCLEOTIDE SEQUENCE [LARGE SCALE GENOMIC DNA]</scope>
    <source>
        <strain evidence="2 3">NEAU-GS84</strain>
    </source>
</reference>
<dbReference type="CDD" id="cd12108">
    <property type="entry name" value="Hr-like"/>
    <property type="match status" value="1"/>
</dbReference>
<dbReference type="Pfam" id="PF01814">
    <property type="entry name" value="Hemerythrin"/>
    <property type="match status" value="1"/>
</dbReference>
<dbReference type="PANTHER" id="PTHR35585">
    <property type="entry name" value="HHE DOMAIN PROTEIN (AFU_ORTHOLOGUE AFUA_4G00730)"/>
    <property type="match status" value="1"/>
</dbReference>
<dbReference type="EMBL" id="WXEW01000003">
    <property type="protein sequence ID" value="NAS22204.1"/>
    <property type="molecule type" value="Genomic_DNA"/>
</dbReference>
<protein>
    <submittedName>
        <fullName evidence="2">Hemerythrin domain-containing protein</fullName>
    </submittedName>
</protein>
<dbReference type="InterPro" id="IPR012312">
    <property type="entry name" value="Hemerythrin-like"/>
</dbReference>
<keyword evidence="3" id="KW-1185">Reference proteome</keyword>
<name>A0A7C9JBA1_9ACTN</name>
<dbReference type="RefSeq" id="WP_161479606.1">
    <property type="nucleotide sequence ID" value="NZ_WXEW01000003.1"/>
</dbReference>
<dbReference type="PANTHER" id="PTHR35585:SF1">
    <property type="entry name" value="HHE DOMAIN PROTEIN (AFU_ORTHOLOGUE AFUA_4G00730)"/>
    <property type="match status" value="1"/>
</dbReference>
<accession>A0A7C9JBA1</accession>
<comment type="caution">
    <text evidence="2">The sequence shown here is derived from an EMBL/GenBank/DDBJ whole genome shotgun (WGS) entry which is preliminary data.</text>
</comment>
<dbReference type="Gene3D" id="1.20.120.520">
    <property type="entry name" value="nmb1532 protein domain like"/>
    <property type="match status" value="1"/>
</dbReference>